<comment type="caution">
    <text evidence="1">The sequence shown here is derived from an EMBL/GenBank/DDBJ whole genome shotgun (WGS) entry which is preliminary data.</text>
</comment>
<protein>
    <submittedName>
        <fullName evidence="1">DUF4270 domain-containing protein</fullName>
    </submittedName>
</protein>
<evidence type="ECO:0000313" key="2">
    <source>
        <dbReference type="Proteomes" id="UP000253319"/>
    </source>
</evidence>
<organism evidence="1 2">
    <name type="scientific">Flavobacterium tibetense</name>
    <dbReference type="NCBI Taxonomy" id="2233533"/>
    <lineage>
        <taxon>Bacteria</taxon>
        <taxon>Pseudomonadati</taxon>
        <taxon>Bacteroidota</taxon>
        <taxon>Flavobacteriia</taxon>
        <taxon>Flavobacteriales</taxon>
        <taxon>Flavobacteriaceae</taxon>
        <taxon>Flavobacterium</taxon>
    </lineage>
</organism>
<dbReference type="AlphaFoldDB" id="A0A365P5L4"/>
<name>A0A365P5L4_9FLAO</name>
<dbReference type="InterPro" id="IPR025366">
    <property type="entry name" value="DUF4270"/>
</dbReference>
<dbReference type="Proteomes" id="UP000253319">
    <property type="component" value="Unassembled WGS sequence"/>
</dbReference>
<proteinExistence type="predicted"/>
<dbReference type="RefSeq" id="WP_113987736.1">
    <property type="nucleotide sequence ID" value="NZ_QLST01000001.1"/>
</dbReference>
<gene>
    <name evidence="1" type="ORF">DPN68_01100</name>
</gene>
<dbReference type="EMBL" id="QLST01000001">
    <property type="protein sequence ID" value="RBA29854.1"/>
    <property type="molecule type" value="Genomic_DNA"/>
</dbReference>
<dbReference type="Pfam" id="PF14092">
    <property type="entry name" value="DUF4270"/>
    <property type="match status" value="1"/>
</dbReference>
<reference evidence="1 2" key="1">
    <citation type="submission" date="2018-06" db="EMBL/GenBank/DDBJ databases">
        <title>Flavobacterium tibetense sp. nov., isolated from a wetland YonghuCo on Tibetan Plateau.</title>
        <authorList>
            <person name="Xing P."/>
            <person name="Phurbu D."/>
            <person name="Lu H."/>
        </authorList>
    </citation>
    <scope>NUCLEOTIDE SEQUENCE [LARGE SCALE GENOMIC DNA]</scope>
    <source>
        <strain evidence="1 2">YH5</strain>
    </source>
</reference>
<sequence>MRKIFGKIVVLSTILLLLSCDKDFNTIGSEIIGDGDFEFEKYSVQNLKAYSAATGPVQSNNLPINSLGIYQDSYFGTNISNFVTQLELENTNPSFGIDIEIKTNDSVYLYIPYFSKLTAVGSGNEANTFVLDSVHGLQNSNMSLKIYESGYYIRDFDANDPSEFQKYFSNEKSLIENNLIGLPLNSSSDLAQNLEFVFSNQEHIIYKTNGNGQYIDNQGNIVPEAERIVKERFAPGMWINLDKDFFFNKILSASSSDLVNQNNFKEFFKGLYFQVEQNSGQTGAMAQLDFSKGFIDIQYHSKMDVSSDLKKNSFKLNLKGNTINFFDFTRSVNYETALTSSNPSSGDQYLYIKGGDGSVAFVDLFGENDTDGNGVADELDQLRLNNWLINDAVLTLYIENQNQKEPRRIFIYDVDNRRPLIDYIDDISTNANPKLNKNNHGGIIEIDSDGKGVRYRFKIRNHINKIINGTNEVDLKNIRLGIAVTENINNINFSTLSYPFNLPVFMPSSSPDQLISRLPVSHVMNPLGTILFGSNTTDEKKMKLEIYYTKPN</sequence>
<dbReference type="PROSITE" id="PS51257">
    <property type="entry name" value="PROKAR_LIPOPROTEIN"/>
    <property type="match status" value="1"/>
</dbReference>
<dbReference type="OrthoDB" id="1466062at2"/>
<accession>A0A365P5L4</accession>
<evidence type="ECO:0000313" key="1">
    <source>
        <dbReference type="EMBL" id="RBA29854.1"/>
    </source>
</evidence>
<keyword evidence="2" id="KW-1185">Reference proteome</keyword>